<evidence type="ECO:0000313" key="1">
    <source>
        <dbReference type="EnsemblPlants" id="cds.evm.model.09.1682"/>
    </source>
</evidence>
<dbReference type="Pfam" id="PF12796">
    <property type="entry name" value="Ank_2"/>
    <property type="match status" value="1"/>
</dbReference>
<dbReference type="Gene3D" id="1.25.40.20">
    <property type="entry name" value="Ankyrin repeat-containing domain"/>
    <property type="match status" value="1"/>
</dbReference>
<dbReference type="InterPro" id="IPR002110">
    <property type="entry name" value="Ankyrin_rpt"/>
</dbReference>
<sequence length="409" mass="46597">KKKKKMGVNKEVDRRVTTEAKDDECEIKIKIVTQDGRVPTEEHTVTSDQHRINKPLLCLFDGSKLARQQYLQIGLPLYKAALKNDWRAAKAMIQKQSQLLRTAITWAEETVLHIATGAKHVQFVKELINLMDEIDVALQDSKGNTAFCHAALNGSIEIATIMIQKNESLPLIRGGQGMTPLYMATLFGQSEMSWFLYPLTKSILGKGERIGIFFNCINFDLYDLALKMFEDDRALAMACDMHNNTALHILARKPYAFCHHKTSTIRTSYTFSKCNQALQLVKHIWKEILVCLPNVEVHNLINTPTRLLFEAAELGNYQFLVELLGLYPDLVWEVDEKNRTIFHIAVLNRHENIFSLIHQIGSAKDIIITFEDDENNNMLHHAAILPPSHKLNIELGGTLHLEQELSLFK</sequence>
<dbReference type="EMBL" id="UZAU01000774">
    <property type="status" value="NOT_ANNOTATED_CDS"/>
    <property type="molecule type" value="Genomic_DNA"/>
</dbReference>
<dbReference type="PANTHER" id="PTHR24177:SF356">
    <property type="entry name" value="ANKYRIN REPEAT PLANT-LIKE PROTEIN"/>
    <property type="match status" value="1"/>
</dbReference>
<dbReference type="InterPro" id="IPR036770">
    <property type="entry name" value="Ankyrin_rpt-contain_sf"/>
</dbReference>
<dbReference type="AlphaFoldDB" id="A0A803QF79"/>
<dbReference type="Gramene" id="evm.model.09.1682">
    <property type="protein sequence ID" value="cds.evm.model.09.1682"/>
    <property type="gene ID" value="evm.TU.09.1682"/>
</dbReference>
<reference evidence="1" key="1">
    <citation type="submission" date="2018-11" db="EMBL/GenBank/DDBJ databases">
        <authorList>
            <person name="Grassa J C."/>
        </authorList>
    </citation>
    <scope>NUCLEOTIDE SEQUENCE [LARGE SCALE GENOMIC DNA]</scope>
</reference>
<reference evidence="1" key="2">
    <citation type="submission" date="2021-03" db="UniProtKB">
        <authorList>
            <consortium name="EnsemblPlants"/>
        </authorList>
    </citation>
    <scope>IDENTIFICATION</scope>
</reference>
<keyword evidence="2" id="KW-1185">Reference proteome</keyword>
<accession>A0A803QF79</accession>
<organism evidence="1 2">
    <name type="scientific">Cannabis sativa</name>
    <name type="common">Hemp</name>
    <name type="synonym">Marijuana</name>
    <dbReference type="NCBI Taxonomy" id="3483"/>
    <lineage>
        <taxon>Eukaryota</taxon>
        <taxon>Viridiplantae</taxon>
        <taxon>Streptophyta</taxon>
        <taxon>Embryophyta</taxon>
        <taxon>Tracheophyta</taxon>
        <taxon>Spermatophyta</taxon>
        <taxon>Magnoliopsida</taxon>
        <taxon>eudicotyledons</taxon>
        <taxon>Gunneridae</taxon>
        <taxon>Pentapetalae</taxon>
        <taxon>rosids</taxon>
        <taxon>fabids</taxon>
        <taxon>Rosales</taxon>
        <taxon>Cannabaceae</taxon>
        <taxon>Cannabis</taxon>
    </lineage>
</organism>
<evidence type="ECO:0008006" key="3">
    <source>
        <dbReference type="Google" id="ProtNLM"/>
    </source>
</evidence>
<dbReference type="EnsemblPlants" id="evm.model.09.1682">
    <property type="protein sequence ID" value="cds.evm.model.09.1682"/>
    <property type="gene ID" value="evm.TU.09.1682"/>
</dbReference>
<name>A0A803QF79_CANSA</name>
<proteinExistence type="predicted"/>
<dbReference type="Proteomes" id="UP000596661">
    <property type="component" value="Chromosome 9"/>
</dbReference>
<dbReference type="GO" id="GO:0016020">
    <property type="term" value="C:membrane"/>
    <property type="evidence" value="ECO:0007669"/>
    <property type="project" value="TreeGrafter"/>
</dbReference>
<dbReference type="PANTHER" id="PTHR24177">
    <property type="entry name" value="CASKIN"/>
    <property type="match status" value="1"/>
</dbReference>
<protein>
    <recommendedName>
        <fullName evidence="3">Ankyrin repeat-containing protein</fullName>
    </recommendedName>
</protein>
<dbReference type="OMA" id="IATIMIQ"/>
<dbReference type="SUPFAM" id="SSF48403">
    <property type="entry name" value="Ankyrin repeat"/>
    <property type="match status" value="1"/>
</dbReference>
<dbReference type="SMART" id="SM00248">
    <property type="entry name" value="ANK"/>
    <property type="match status" value="4"/>
</dbReference>
<evidence type="ECO:0000313" key="2">
    <source>
        <dbReference type="Proteomes" id="UP000596661"/>
    </source>
</evidence>